<organism evidence="1 2">
    <name type="scientific">Neorhodopirellula lusitana</name>
    <dbReference type="NCBI Taxonomy" id="445327"/>
    <lineage>
        <taxon>Bacteria</taxon>
        <taxon>Pseudomonadati</taxon>
        <taxon>Planctomycetota</taxon>
        <taxon>Planctomycetia</taxon>
        <taxon>Pirellulales</taxon>
        <taxon>Pirellulaceae</taxon>
        <taxon>Neorhodopirellula</taxon>
    </lineage>
</organism>
<proteinExistence type="predicted"/>
<dbReference type="Proteomes" id="UP001158067">
    <property type="component" value="Unassembled WGS sequence"/>
</dbReference>
<evidence type="ECO:0000313" key="2">
    <source>
        <dbReference type="Proteomes" id="UP001158067"/>
    </source>
</evidence>
<comment type="caution">
    <text evidence="1">The sequence shown here is derived from an EMBL/GenBank/DDBJ whole genome shotgun (WGS) entry which is preliminary data.</text>
</comment>
<dbReference type="RefSeq" id="WP_283434200.1">
    <property type="nucleotide sequence ID" value="NZ_FXUG01000012.1"/>
</dbReference>
<gene>
    <name evidence="1" type="ORF">SAMN06265222_11263</name>
</gene>
<sequence>MNFASKNVLNIPVPTVVSSRVRADILSAAMGFGSRRIAMLMPIAMICTSLVAVPAISDQPASVPAADSVNELTADLAADVPIWIAELDAPKAQARREAEQRLIQAGPDAAQHVPVILDHLSIDAQQRLARIQKQWQASATRTELELTVVKLQNAKTLGDALEAISTASGVEFDTAPGGASLDLTQKIRPPSVALGFWESLDTVLDQTNLDINFYAGDHETLALIPRSEDRPSRVDSAAYSGIYRLEPTIVTARRVLGSPLQSSLNLTIVISWQPNRTPIGLTIPIAELSGKLDNEVDLKPQTSGKTIDVATTTELAMSQFYLPMQLPQRNFEAGGLNRGGAAQMSQDATEIKRISGQITALLPGERRRFELPLDTPAASDKQDAMTVSIEAVRESEPLHEIRVGVELESAGRALESHRQWIFQNEVYVELANGRRHDHLGFEVYRQTGSGVGIGYLFDLGEGGDPVGGPQNLPPGAKLIYESPTSVMKNQVPFLLNGIPLP</sequence>
<keyword evidence="2" id="KW-1185">Reference proteome</keyword>
<evidence type="ECO:0000313" key="1">
    <source>
        <dbReference type="EMBL" id="SMP69574.1"/>
    </source>
</evidence>
<accession>A0ABY1QHS9</accession>
<reference evidence="1 2" key="1">
    <citation type="submission" date="2017-05" db="EMBL/GenBank/DDBJ databases">
        <authorList>
            <person name="Varghese N."/>
            <person name="Submissions S."/>
        </authorList>
    </citation>
    <scope>NUCLEOTIDE SEQUENCE [LARGE SCALE GENOMIC DNA]</scope>
    <source>
        <strain evidence="1 2">DSM 25457</strain>
    </source>
</reference>
<name>A0ABY1QHS9_9BACT</name>
<dbReference type="EMBL" id="FXUG01000012">
    <property type="protein sequence ID" value="SMP69574.1"/>
    <property type="molecule type" value="Genomic_DNA"/>
</dbReference>
<protein>
    <submittedName>
        <fullName evidence="1">Uncharacterized protein</fullName>
    </submittedName>
</protein>